<evidence type="ECO:0000313" key="7">
    <source>
        <dbReference type="Proteomes" id="UP000008143"/>
    </source>
</evidence>
<dbReference type="GeneID" id="116408032"/>
<evidence type="ECO:0000256" key="1">
    <source>
        <dbReference type="ARBA" id="ARBA00022527"/>
    </source>
</evidence>
<keyword evidence="4" id="KW-0418">Kinase</keyword>
<dbReference type="OrthoDB" id="9618847at2759"/>
<evidence type="ECO:0000313" key="9">
    <source>
        <dbReference type="Xenbase" id="XB-GENE-29093723"/>
    </source>
</evidence>
<proteinExistence type="predicted"/>
<dbReference type="PANTHER" id="PTHR24351">
    <property type="entry name" value="RIBOSOMAL PROTEIN S6 KINASE"/>
    <property type="match status" value="1"/>
</dbReference>
<dbReference type="Xenbase" id="XB-GENE-29093723">
    <property type="gene designation" value="LOC116408032"/>
</dbReference>
<keyword evidence="5" id="KW-0067">ATP-binding</keyword>
<keyword evidence="2" id="KW-0808">Transferase</keyword>
<dbReference type="PROSITE" id="PS00108">
    <property type="entry name" value="PROTEIN_KINASE_ST"/>
    <property type="match status" value="1"/>
</dbReference>
<evidence type="ECO:0000313" key="8">
    <source>
        <dbReference type="RefSeq" id="XP_031750622.1"/>
    </source>
</evidence>
<evidence type="ECO:0000259" key="6">
    <source>
        <dbReference type="PROSITE" id="PS50011"/>
    </source>
</evidence>
<dbReference type="InterPro" id="IPR000719">
    <property type="entry name" value="Prot_kinase_dom"/>
</dbReference>
<dbReference type="Pfam" id="PF00069">
    <property type="entry name" value="Pkinase"/>
    <property type="match status" value="1"/>
</dbReference>
<dbReference type="GO" id="GO:0005524">
    <property type="term" value="F:ATP binding"/>
    <property type="evidence" value="ECO:0007669"/>
    <property type="project" value="UniProtKB-KW"/>
</dbReference>
<dbReference type="PROSITE" id="PS50011">
    <property type="entry name" value="PROTEIN_KINASE_DOM"/>
    <property type="match status" value="1"/>
</dbReference>
<keyword evidence="1" id="KW-0723">Serine/threonine-protein kinase</keyword>
<dbReference type="RefSeq" id="XP_031750622.1">
    <property type="nucleotide sequence ID" value="XM_031894762.1"/>
</dbReference>
<dbReference type="AGR" id="Xenbase:XB-GENE-29093723"/>
<dbReference type="SUPFAM" id="SSF56112">
    <property type="entry name" value="Protein kinase-like (PK-like)"/>
    <property type="match status" value="1"/>
</dbReference>
<gene>
    <name evidence="8 9" type="primary">LOC116408032</name>
</gene>
<accession>A0A8J1IYD9</accession>
<dbReference type="AlphaFoldDB" id="A0A8J1IYD9"/>
<dbReference type="InterPro" id="IPR011009">
    <property type="entry name" value="Kinase-like_dom_sf"/>
</dbReference>
<name>A0A8J1IYD9_XENTR</name>
<evidence type="ECO:0000256" key="5">
    <source>
        <dbReference type="ARBA" id="ARBA00022840"/>
    </source>
</evidence>
<keyword evidence="7" id="KW-1185">Reference proteome</keyword>
<sequence length="75" mass="8680">MQPQYLHTKDIVHRDLKPLNILLTEEGHIKITEFGLAAENMFGADEEELRRRDRVVDSLPYNIYIGHSQNAFSPS</sequence>
<reference evidence="8" key="1">
    <citation type="submission" date="2025-08" db="UniProtKB">
        <authorList>
            <consortium name="RefSeq"/>
        </authorList>
    </citation>
    <scope>IDENTIFICATION</scope>
    <source>
        <strain evidence="8">Nigerian</strain>
        <tissue evidence="8">Liver and blood</tissue>
    </source>
</reference>
<evidence type="ECO:0000256" key="2">
    <source>
        <dbReference type="ARBA" id="ARBA00022679"/>
    </source>
</evidence>
<dbReference type="Gene3D" id="1.10.510.10">
    <property type="entry name" value="Transferase(Phosphotransferase) domain 1"/>
    <property type="match status" value="1"/>
</dbReference>
<protein>
    <submittedName>
        <fullName evidence="8">Calcium/calmodulin-dependent protein kinase kinase 1-like</fullName>
    </submittedName>
</protein>
<evidence type="ECO:0000256" key="4">
    <source>
        <dbReference type="ARBA" id="ARBA00022777"/>
    </source>
</evidence>
<feature type="domain" description="Protein kinase" evidence="6">
    <location>
        <begin position="1"/>
        <end position="75"/>
    </location>
</feature>
<organism evidence="7 8">
    <name type="scientific">Xenopus tropicalis</name>
    <name type="common">Western clawed frog</name>
    <name type="synonym">Silurana tropicalis</name>
    <dbReference type="NCBI Taxonomy" id="8364"/>
    <lineage>
        <taxon>Eukaryota</taxon>
        <taxon>Metazoa</taxon>
        <taxon>Chordata</taxon>
        <taxon>Craniata</taxon>
        <taxon>Vertebrata</taxon>
        <taxon>Euteleostomi</taxon>
        <taxon>Amphibia</taxon>
        <taxon>Batrachia</taxon>
        <taxon>Anura</taxon>
        <taxon>Pipoidea</taxon>
        <taxon>Pipidae</taxon>
        <taxon>Xenopodinae</taxon>
        <taxon>Xenopus</taxon>
        <taxon>Silurana</taxon>
    </lineage>
</organism>
<dbReference type="InterPro" id="IPR008271">
    <property type="entry name" value="Ser/Thr_kinase_AS"/>
</dbReference>
<keyword evidence="3" id="KW-0547">Nucleotide-binding</keyword>
<evidence type="ECO:0000256" key="3">
    <source>
        <dbReference type="ARBA" id="ARBA00022741"/>
    </source>
</evidence>
<dbReference type="GO" id="GO:0004674">
    <property type="term" value="F:protein serine/threonine kinase activity"/>
    <property type="evidence" value="ECO:0007669"/>
    <property type="project" value="UniProtKB-KW"/>
</dbReference>
<dbReference type="Proteomes" id="UP000008143">
    <property type="component" value="Chromosome 10"/>
</dbReference>
<dbReference type="KEGG" id="xtr:116408032"/>